<comment type="subcellular location">
    <subcellularLocation>
        <location evidence="8 9">Cytoplasm</location>
    </subcellularLocation>
</comment>
<feature type="binding site" evidence="8">
    <location>
        <position position="174"/>
    </location>
    <ligand>
        <name>substrate</name>
    </ligand>
</feature>
<dbReference type="InterPro" id="IPR035990">
    <property type="entry name" value="TIM_sf"/>
</dbReference>
<dbReference type="NCBIfam" id="TIGR00419">
    <property type="entry name" value="tim"/>
    <property type="match status" value="1"/>
</dbReference>
<sequence length="261" mass="29828">MKKFFIIANWKLNGSKKMIANFFKHLKFHSSTYLEKNTVIIAPPTIYLERVYKNINNMNIMLGAQNVDINLQGAFTGENSILMLQDIGVKYVIVGHSERRLLHYETDDIIAKKFHLIKEFNLIPILCIGETETDKKNGHTQIVIKKQLNSIFKKLGKSAFKNTIIAYEPIWAIGTGLSANPEDVQCIHKFIKSYIKKYDLTNPEDTTVQYGGSINHCNAKKFIEQPDINGFLIGNSSLSSEEFLKIIRIAHDITLKKINCY</sequence>
<dbReference type="EC" id="5.3.1.1" evidence="8 9"/>
<comment type="similarity">
    <text evidence="3 8 9">Belongs to the triosephosphate isomerase family.</text>
</comment>
<dbReference type="GO" id="GO:0019563">
    <property type="term" value="P:glycerol catabolic process"/>
    <property type="evidence" value="ECO:0007669"/>
    <property type="project" value="TreeGrafter"/>
</dbReference>
<dbReference type="Proteomes" id="UP001163094">
    <property type="component" value="Chromosome"/>
</dbReference>
<evidence type="ECO:0000256" key="1">
    <source>
        <dbReference type="ARBA" id="ARBA00004680"/>
    </source>
</evidence>
<dbReference type="SUPFAM" id="SSF51351">
    <property type="entry name" value="Triosephosphate isomerase (TIM)"/>
    <property type="match status" value="1"/>
</dbReference>
<dbReference type="GO" id="GO:0006096">
    <property type="term" value="P:glycolytic process"/>
    <property type="evidence" value="ECO:0007669"/>
    <property type="project" value="UniProtKB-UniRule"/>
</dbReference>
<keyword evidence="5 8" id="KW-0963">Cytoplasm</keyword>
<evidence type="ECO:0000256" key="7">
    <source>
        <dbReference type="ARBA" id="ARBA00023235"/>
    </source>
</evidence>
<organism evidence="10 11">
    <name type="scientific">Buchnera aphidicola</name>
    <name type="common">Macrosiphum albifrons</name>
    <dbReference type="NCBI Taxonomy" id="2994844"/>
    <lineage>
        <taxon>Bacteria</taxon>
        <taxon>Pseudomonadati</taxon>
        <taxon>Pseudomonadota</taxon>
        <taxon>Gammaproteobacteria</taxon>
        <taxon>Enterobacterales</taxon>
        <taxon>Erwiniaceae</taxon>
        <taxon>Buchnera</taxon>
    </lineage>
</organism>
<keyword evidence="4 8" id="KW-0312">Gluconeogenesis</keyword>
<feature type="active site" description="Proton acceptor" evidence="8">
    <location>
        <position position="168"/>
    </location>
</feature>
<dbReference type="CDD" id="cd00311">
    <property type="entry name" value="TIM"/>
    <property type="match status" value="1"/>
</dbReference>
<evidence type="ECO:0000256" key="8">
    <source>
        <dbReference type="HAMAP-Rule" id="MF_00147"/>
    </source>
</evidence>
<comment type="pathway">
    <text evidence="1 8 9">Carbohydrate degradation; glycolysis; D-glyceraldehyde 3-phosphate from glycerone phosphate: step 1/1.</text>
</comment>
<feature type="binding site" evidence="8">
    <location>
        <begin position="9"/>
        <end position="11"/>
    </location>
    <ligand>
        <name>substrate</name>
    </ligand>
</feature>
<reference evidence="10" key="1">
    <citation type="submission" date="2022-11" db="EMBL/GenBank/DDBJ databases">
        <title>The whole genome sequencing of pests is an important tool to study the evolution of the plant-insect interaction and insecticide resistance.</title>
        <authorList>
            <person name="Kananovich Y."/>
        </authorList>
    </citation>
    <scope>NUCLEOTIDE SEQUENCE</scope>
    <source>
        <strain evidence="10">BSU_Mac_2017</strain>
    </source>
</reference>
<accession>A0AAJ5PSQ2</accession>
<comment type="caution">
    <text evidence="8">Lacks conserved residue(s) required for the propagation of feature annotation.</text>
</comment>
<feature type="binding site" evidence="8">
    <location>
        <position position="213"/>
    </location>
    <ligand>
        <name>substrate</name>
    </ligand>
</feature>
<dbReference type="Gene3D" id="3.20.20.70">
    <property type="entry name" value="Aldolase class I"/>
    <property type="match status" value="1"/>
</dbReference>
<evidence type="ECO:0000256" key="5">
    <source>
        <dbReference type="ARBA" id="ARBA00022490"/>
    </source>
</evidence>
<evidence type="ECO:0000313" key="10">
    <source>
        <dbReference type="EMBL" id="WAI11510.1"/>
    </source>
</evidence>
<gene>
    <name evidence="8 10" type="primary">tpiA</name>
    <name evidence="10" type="ORF">OW721_01565</name>
</gene>
<comment type="function">
    <text evidence="8">Involved in the gluconeogenesis. Catalyzes stereospecifically the conversion of dihydroxyacetone phosphate (DHAP) to D-glyceraldehyde-3-phosphate (G3P).</text>
</comment>
<name>A0AAJ5PSQ2_9GAMM</name>
<dbReference type="AlphaFoldDB" id="A0AAJ5PSQ2"/>
<dbReference type="GO" id="GO:0046166">
    <property type="term" value="P:glyceraldehyde-3-phosphate biosynthetic process"/>
    <property type="evidence" value="ECO:0007669"/>
    <property type="project" value="TreeGrafter"/>
</dbReference>
<evidence type="ECO:0000256" key="4">
    <source>
        <dbReference type="ARBA" id="ARBA00022432"/>
    </source>
</evidence>
<proteinExistence type="inferred from homology"/>
<comment type="subunit">
    <text evidence="8 9">Homodimer.</text>
</comment>
<dbReference type="GO" id="GO:0005829">
    <property type="term" value="C:cytosol"/>
    <property type="evidence" value="ECO:0007669"/>
    <property type="project" value="TreeGrafter"/>
</dbReference>
<protein>
    <recommendedName>
        <fullName evidence="8 9">Triosephosphate isomerase</fullName>
        <shortName evidence="8">TIM</shortName>
        <shortName evidence="8">TPI</shortName>
        <ecNumber evidence="8 9">5.3.1.1</ecNumber>
    </recommendedName>
    <alternativeName>
        <fullName evidence="8">Triose-phosphate isomerase</fullName>
    </alternativeName>
</protein>
<keyword evidence="7 8" id="KW-0413">Isomerase</keyword>
<evidence type="ECO:0000256" key="2">
    <source>
        <dbReference type="ARBA" id="ARBA00004939"/>
    </source>
</evidence>
<evidence type="ECO:0000256" key="9">
    <source>
        <dbReference type="RuleBase" id="RU363013"/>
    </source>
</evidence>
<dbReference type="Pfam" id="PF00121">
    <property type="entry name" value="TIM"/>
    <property type="match status" value="1"/>
</dbReference>
<dbReference type="GO" id="GO:0004807">
    <property type="term" value="F:triose-phosphate isomerase activity"/>
    <property type="evidence" value="ECO:0007669"/>
    <property type="project" value="UniProtKB-UniRule"/>
</dbReference>
<evidence type="ECO:0000256" key="6">
    <source>
        <dbReference type="ARBA" id="ARBA00023152"/>
    </source>
</evidence>
<dbReference type="PROSITE" id="PS51440">
    <property type="entry name" value="TIM_2"/>
    <property type="match status" value="1"/>
</dbReference>
<comment type="catalytic activity">
    <reaction evidence="8 9">
        <text>D-glyceraldehyde 3-phosphate = dihydroxyacetone phosphate</text>
        <dbReference type="Rhea" id="RHEA:18585"/>
        <dbReference type="ChEBI" id="CHEBI:57642"/>
        <dbReference type="ChEBI" id="CHEBI:59776"/>
        <dbReference type="EC" id="5.3.1.1"/>
    </reaction>
</comment>
<dbReference type="EMBL" id="CP113409">
    <property type="protein sequence ID" value="WAI11510.1"/>
    <property type="molecule type" value="Genomic_DNA"/>
</dbReference>
<comment type="pathway">
    <text evidence="2">Carbohydrate metabolism; erythritol degradation.</text>
</comment>
<dbReference type="PANTHER" id="PTHR21139:SF42">
    <property type="entry name" value="TRIOSEPHOSPHATE ISOMERASE"/>
    <property type="match status" value="1"/>
</dbReference>
<dbReference type="InterPro" id="IPR020861">
    <property type="entry name" value="Triosephosphate_isomerase_AS"/>
</dbReference>
<feature type="active site" description="Electrophile" evidence="8">
    <location>
        <position position="96"/>
    </location>
</feature>
<dbReference type="HAMAP" id="MF_00147_B">
    <property type="entry name" value="TIM_B"/>
    <property type="match status" value="1"/>
</dbReference>
<comment type="pathway">
    <text evidence="8 9">Carbohydrate biosynthesis; gluconeogenesis.</text>
</comment>
<dbReference type="InterPro" id="IPR022896">
    <property type="entry name" value="TrioseP_Isoase_bac/euk"/>
</dbReference>
<dbReference type="InterPro" id="IPR013785">
    <property type="entry name" value="Aldolase_TIM"/>
</dbReference>
<dbReference type="GO" id="GO:0006094">
    <property type="term" value="P:gluconeogenesis"/>
    <property type="evidence" value="ECO:0007669"/>
    <property type="project" value="UniProtKB-UniRule"/>
</dbReference>
<dbReference type="PANTHER" id="PTHR21139">
    <property type="entry name" value="TRIOSEPHOSPHATE ISOMERASE"/>
    <property type="match status" value="1"/>
</dbReference>
<keyword evidence="6 8" id="KW-0324">Glycolysis</keyword>
<evidence type="ECO:0000313" key="11">
    <source>
        <dbReference type="Proteomes" id="UP001163094"/>
    </source>
</evidence>
<dbReference type="PROSITE" id="PS00171">
    <property type="entry name" value="TIM_1"/>
    <property type="match status" value="1"/>
</dbReference>
<dbReference type="InterPro" id="IPR000652">
    <property type="entry name" value="Triosephosphate_isomerase"/>
</dbReference>
<evidence type="ECO:0000256" key="3">
    <source>
        <dbReference type="ARBA" id="ARBA00007422"/>
    </source>
</evidence>
<dbReference type="FunFam" id="3.20.20.70:FF:000016">
    <property type="entry name" value="Triosephosphate isomerase"/>
    <property type="match status" value="1"/>
</dbReference>